<accession>A0A1A9B4B0</accession>
<evidence type="ECO:0000313" key="1">
    <source>
        <dbReference type="EMBL" id="SBT63953.1"/>
    </source>
</evidence>
<name>A0A1A9B4B0_9ACTN</name>
<dbReference type="STRING" id="946078.GA0070622_0921"/>
<gene>
    <name evidence="1" type="ORF">GA0070622_0921</name>
</gene>
<dbReference type="AlphaFoldDB" id="A0A1A9B4B0"/>
<dbReference type="Proteomes" id="UP000199558">
    <property type="component" value="Unassembled WGS sequence"/>
</dbReference>
<dbReference type="RefSeq" id="WP_141684521.1">
    <property type="nucleotide sequence ID" value="NZ_FLRH01000003.1"/>
</dbReference>
<sequence>MSLVTLPHPDWCEPALCDAEVPSLPAAGGVHRGVPHRMVISLTGGDAVLVVAQLQRPGSLWFGESDRKRRTLDEAADQQTNLAVQVAGGPLTLIPVYEARMLVRNIAPLLGMTVEAASGV</sequence>
<organism evidence="1 2">
    <name type="scientific">Micromonospora sediminicola</name>
    <dbReference type="NCBI Taxonomy" id="946078"/>
    <lineage>
        <taxon>Bacteria</taxon>
        <taxon>Bacillati</taxon>
        <taxon>Actinomycetota</taxon>
        <taxon>Actinomycetes</taxon>
        <taxon>Micromonosporales</taxon>
        <taxon>Micromonosporaceae</taxon>
        <taxon>Micromonospora</taxon>
    </lineage>
</organism>
<dbReference type="OrthoDB" id="3396870at2"/>
<keyword evidence="2" id="KW-1185">Reference proteome</keyword>
<proteinExistence type="predicted"/>
<dbReference type="EMBL" id="FLRH01000003">
    <property type="protein sequence ID" value="SBT63953.1"/>
    <property type="molecule type" value="Genomic_DNA"/>
</dbReference>
<evidence type="ECO:0000313" key="2">
    <source>
        <dbReference type="Proteomes" id="UP000199558"/>
    </source>
</evidence>
<reference evidence="2" key="1">
    <citation type="submission" date="2016-06" db="EMBL/GenBank/DDBJ databases">
        <authorList>
            <person name="Varghese N."/>
            <person name="Submissions Spin"/>
        </authorList>
    </citation>
    <scope>NUCLEOTIDE SEQUENCE [LARGE SCALE GENOMIC DNA]</scope>
    <source>
        <strain evidence="2">DSM 45794</strain>
    </source>
</reference>
<protein>
    <submittedName>
        <fullName evidence="1">Uncharacterized protein</fullName>
    </submittedName>
</protein>